<dbReference type="SUPFAM" id="SSF56784">
    <property type="entry name" value="HAD-like"/>
    <property type="match status" value="1"/>
</dbReference>
<accession>A0A9W6M0D2</accession>
<dbReference type="PANTHER" id="PTHR10000">
    <property type="entry name" value="PHOSPHOSERINE PHOSPHATASE"/>
    <property type="match status" value="1"/>
</dbReference>
<keyword evidence="2" id="KW-1185">Reference proteome</keyword>
<dbReference type="NCBIfam" id="TIGR01484">
    <property type="entry name" value="HAD-SF-IIB"/>
    <property type="match status" value="1"/>
</dbReference>
<reference evidence="1" key="1">
    <citation type="journal article" date="2014" name="Int. J. Syst. Evol. Microbiol.">
        <title>Complete genome sequence of Corynebacterium casei LMG S-19264T (=DSM 44701T), isolated from a smear-ripened cheese.</title>
        <authorList>
            <consortium name="US DOE Joint Genome Institute (JGI-PGF)"/>
            <person name="Walter F."/>
            <person name="Albersmeier A."/>
            <person name="Kalinowski J."/>
            <person name="Ruckert C."/>
        </authorList>
    </citation>
    <scope>NUCLEOTIDE SEQUENCE</scope>
    <source>
        <strain evidence="1">VKM Ac-1401</strain>
    </source>
</reference>
<dbReference type="PANTHER" id="PTHR10000:SF8">
    <property type="entry name" value="HAD SUPERFAMILY HYDROLASE-LIKE, TYPE 3"/>
    <property type="match status" value="1"/>
</dbReference>
<dbReference type="GO" id="GO:0005829">
    <property type="term" value="C:cytosol"/>
    <property type="evidence" value="ECO:0007669"/>
    <property type="project" value="TreeGrafter"/>
</dbReference>
<dbReference type="EMBL" id="BSEN01000011">
    <property type="protein sequence ID" value="GLJ76800.1"/>
    <property type="molecule type" value="Genomic_DNA"/>
</dbReference>
<dbReference type="AlphaFoldDB" id="A0A9W6M0D2"/>
<dbReference type="InterPro" id="IPR006379">
    <property type="entry name" value="HAD-SF_hydro_IIB"/>
</dbReference>
<dbReference type="Gene3D" id="3.30.1240.10">
    <property type="match status" value="1"/>
</dbReference>
<dbReference type="GO" id="GO:0000287">
    <property type="term" value="F:magnesium ion binding"/>
    <property type="evidence" value="ECO:0007669"/>
    <property type="project" value="TreeGrafter"/>
</dbReference>
<name>A0A9W6M0D2_9MICO</name>
<dbReference type="Pfam" id="PF08282">
    <property type="entry name" value="Hydrolase_3"/>
    <property type="match status" value="1"/>
</dbReference>
<dbReference type="Proteomes" id="UP001142372">
    <property type="component" value="Unassembled WGS sequence"/>
</dbReference>
<dbReference type="Gene3D" id="3.40.50.1000">
    <property type="entry name" value="HAD superfamily/HAD-like"/>
    <property type="match status" value="1"/>
</dbReference>
<reference evidence="1" key="2">
    <citation type="submission" date="2023-01" db="EMBL/GenBank/DDBJ databases">
        <authorList>
            <person name="Sun Q."/>
            <person name="Evtushenko L."/>
        </authorList>
    </citation>
    <scope>NUCLEOTIDE SEQUENCE</scope>
    <source>
        <strain evidence="1">VKM Ac-1401</strain>
    </source>
</reference>
<dbReference type="RefSeq" id="WP_271177460.1">
    <property type="nucleotide sequence ID" value="NZ_BAAAJO010000009.1"/>
</dbReference>
<evidence type="ECO:0000313" key="2">
    <source>
        <dbReference type="Proteomes" id="UP001142372"/>
    </source>
</evidence>
<dbReference type="InterPro" id="IPR023214">
    <property type="entry name" value="HAD_sf"/>
</dbReference>
<dbReference type="GO" id="GO:0016791">
    <property type="term" value="F:phosphatase activity"/>
    <property type="evidence" value="ECO:0007669"/>
    <property type="project" value="TreeGrafter"/>
</dbReference>
<dbReference type="InterPro" id="IPR036412">
    <property type="entry name" value="HAD-like_sf"/>
</dbReference>
<evidence type="ECO:0000313" key="1">
    <source>
        <dbReference type="EMBL" id="GLJ76800.1"/>
    </source>
</evidence>
<sequence length="273" mass="30186">MLALDIDGTLIGSDKKIPSFTGQEIRRVTADHAVHIVLITARGPQSTRIIEEALGVECSYATYGGSLVWARNDDGGFTTLGETPLEFGDVRTFVEEGQRLDVHIGVYTRNDWIVNKLDYWGLREARNTSIWPTLVSPALVEWSESEEPVFKIMFRGDGDQLTNLEKILRARDAEAFIHRMPHVIEIVSAHAVKLPAVASLANYLGYELGEIMAFGDSLSDVEMLEHVGVGVLMGNAAKSVQASHHVERTLSNDEDGIGVMLRKHFPTTAPFRT</sequence>
<gene>
    <name evidence="1" type="ORF">GCM10017584_23740</name>
</gene>
<protein>
    <submittedName>
        <fullName evidence="1">Haloacid dehalogenase</fullName>
    </submittedName>
</protein>
<comment type="caution">
    <text evidence="1">The sequence shown here is derived from an EMBL/GenBank/DDBJ whole genome shotgun (WGS) entry which is preliminary data.</text>
</comment>
<proteinExistence type="predicted"/>
<organism evidence="1 2">
    <name type="scientific">Leifsonia poae</name>
    <dbReference type="NCBI Taxonomy" id="110933"/>
    <lineage>
        <taxon>Bacteria</taxon>
        <taxon>Bacillati</taxon>
        <taxon>Actinomycetota</taxon>
        <taxon>Actinomycetes</taxon>
        <taxon>Micrococcales</taxon>
        <taxon>Microbacteriaceae</taxon>
        <taxon>Leifsonia</taxon>
    </lineage>
</organism>